<dbReference type="FunFam" id="2.60.40.10:FF:000049">
    <property type="entry name" value="Leukocyte immunoglobulin-like receptor subfamily B member 1"/>
    <property type="match status" value="4"/>
</dbReference>
<dbReference type="InterPro" id="IPR003599">
    <property type="entry name" value="Ig_sub"/>
</dbReference>
<evidence type="ECO:0000256" key="1">
    <source>
        <dbReference type="ARBA" id="ARBA00022729"/>
    </source>
</evidence>
<evidence type="ECO:0000313" key="6">
    <source>
        <dbReference type="EMBL" id="TKC36506.1"/>
    </source>
</evidence>
<dbReference type="GO" id="GO:0002764">
    <property type="term" value="P:immune response-regulating signaling pathway"/>
    <property type="evidence" value="ECO:0007669"/>
    <property type="project" value="TreeGrafter"/>
</dbReference>
<dbReference type="InterPro" id="IPR036179">
    <property type="entry name" value="Ig-like_dom_sf"/>
</dbReference>
<evidence type="ECO:0000313" key="7">
    <source>
        <dbReference type="Proteomes" id="UP000308365"/>
    </source>
</evidence>
<dbReference type="InterPro" id="IPR050412">
    <property type="entry name" value="Ig-like_Receptors_ImmuneReg"/>
</dbReference>
<evidence type="ECO:0000256" key="3">
    <source>
        <dbReference type="ARBA" id="ARBA00023319"/>
    </source>
</evidence>
<accession>A0A4U1EL46</accession>
<dbReference type="PANTHER" id="PTHR11738">
    <property type="entry name" value="MHC CLASS I NK CELL RECEPTOR"/>
    <property type="match status" value="1"/>
</dbReference>
<dbReference type="Gene3D" id="2.60.40.10">
    <property type="entry name" value="Immunoglobulins"/>
    <property type="match status" value="4"/>
</dbReference>
<organism evidence="6 7">
    <name type="scientific">Monodon monoceros</name>
    <name type="common">Narwhal</name>
    <name type="synonym">Ceratodon monodon</name>
    <dbReference type="NCBI Taxonomy" id="40151"/>
    <lineage>
        <taxon>Eukaryota</taxon>
        <taxon>Metazoa</taxon>
        <taxon>Chordata</taxon>
        <taxon>Craniata</taxon>
        <taxon>Vertebrata</taxon>
        <taxon>Euteleostomi</taxon>
        <taxon>Mammalia</taxon>
        <taxon>Eutheria</taxon>
        <taxon>Laurasiatheria</taxon>
        <taxon>Artiodactyla</taxon>
        <taxon>Whippomorpha</taxon>
        <taxon>Cetacea</taxon>
        <taxon>Odontoceti</taxon>
        <taxon>Monodontidae</taxon>
        <taxon>Monodon</taxon>
    </lineage>
</organism>
<dbReference type="GO" id="GO:0005886">
    <property type="term" value="C:plasma membrane"/>
    <property type="evidence" value="ECO:0007669"/>
    <property type="project" value="UniProtKB-SubCell"/>
</dbReference>
<dbReference type="AlphaFoldDB" id="A0A4U1EL46"/>
<comment type="caution">
    <text evidence="6">The sequence shown here is derived from an EMBL/GenBank/DDBJ whole genome shotgun (WGS) entry which is preliminary data.</text>
</comment>
<reference evidence="6" key="1">
    <citation type="journal article" date="2019" name="IScience">
        <title>Narwhal Genome Reveals Long-Term Low Genetic Diversity despite Current Large Abundance Size.</title>
        <authorList>
            <person name="Westbury M.V."/>
            <person name="Petersen B."/>
            <person name="Garde E."/>
            <person name="Heide-Jorgensen M.P."/>
            <person name="Lorenzen E.D."/>
        </authorList>
    </citation>
    <scope>NUCLEOTIDE SEQUENCE</scope>
    <source>
        <strain evidence="6">MVW</strain>
        <tissue evidence="6">Liver</tissue>
    </source>
</reference>
<dbReference type="EMBL" id="RWIC01001294">
    <property type="protein sequence ID" value="TKC36506.1"/>
    <property type="molecule type" value="Genomic_DNA"/>
</dbReference>
<keyword evidence="2" id="KW-1015">Disulfide bond</keyword>
<dbReference type="SMART" id="SM00409">
    <property type="entry name" value="IG"/>
    <property type="match status" value="4"/>
</dbReference>
<gene>
    <name evidence="6" type="ORF">EI555_020535</name>
</gene>
<dbReference type="SUPFAM" id="SSF48726">
    <property type="entry name" value="Immunoglobulin"/>
    <property type="match status" value="4"/>
</dbReference>
<dbReference type="InterPro" id="IPR013783">
    <property type="entry name" value="Ig-like_fold"/>
</dbReference>
<feature type="domain" description="Immunoglobulin" evidence="5">
    <location>
        <begin position="474"/>
        <end position="558"/>
    </location>
</feature>
<feature type="domain" description="Immunoglobulin" evidence="5">
    <location>
        <begin position="261"/>
        <end position="346"/>
    </location>
</feature>
<feature type="domain" description="Immunoglobulin" evidence="5">
    <location>
        <begin position="165"/>
        <end position="250"/>
    </location>
</feature>
<keyword evidence="3" id="KW-0393">Immunoglobulin domain</keyword>
<feature type="region of interest" description="Disordered" evidence="4">
    <location>
        <begin position="612"/>
        <end position="633"/>
    </location>
</feature>
<dbReference type="Pfam" id="PF00047">
    <property type="entry name" value="ig"/>
    <property type="match status" value="1"/>
</dbReference>
<feature type="compositionally biased region" description="Polar residues" evidence="4">
    <location>
        <begin position="612"/>
        <end position="626"/>
    </location>
</feature>
<dbReference type="Pfam" id="PF13895">
    <property type="entry name" value="Ig_2"/>
    <property type="match status" value="1"/>
</dbReference>
<keyword evidence="1" id="KW-0732">Signal</keyword>
<dbReference type="Proteomes" id="UP000308365">
    <property type="component" value="Unassembled WGS sequence"/>
</dbReference>
<evidence type="ECO:0000259" key="5">
    <source>
        <dbReference type="SMART" id="SM00409"/>
    </source>
</evidence>
<dbReference type="InterPro" id="IPR013151">
    <property type="entry name" value="Immunoglobulin_dom"/>
</dbReference>
<sequence>MEDRMMNGEDPTAEDTQDVIHAHMNRCTLSETIFTPIPLSPTSSSSESSIYMGLNDLGTRGWSGQALPVSPAKPYGSSRAASDSSVDSHLGFDRFSLYKDDGAHVPGLPDIIFQNSFLMGPVTSAHAGTYRCHGYYSHFPSVWSAPSEPLEIVVTGNLSIPTISATPGSVIPWNESVKILCGGTPESYLYQLEILGNSTYKVVEKKLGFQKTAEFVIKHMDTNTAGRYQCRYRKQYSWSVHSEALELVVTGLYDKPSLSTNGYLVVMPGENVSLRCSSAHISFNRFSLSKERRAVLSQHQNGGRWGDFILGPVNLSFSGIYTCYSWYSGSPYVWSAPSDALQLVVTDTSHPVPFVMYEKGTHVVLWDTTNQDYTTENLIRMGMAGLPLVVLLVILAENWLGCQVPHKEDQQELPELSCSRQKTQTEWTFGLTPKGLSLSQGTSTQKRESFLQSPSVWVETKYPQSLSKPVIWAKPSFMIPEGKLAIIWCQGTHGAAEYQLHFEGGLSAFKRPKSPGMSNRVKFPIPSMTSQTAGQYRCFYRSGELWSEPSDPLDLVVTDHWDSYMLTTETQFQEDPVLWDHNAQNLLRIGLVLLVLVALVWLPEEASRESQQGFKSGMQKVQSTKPWRNDREMQWPQVKLQADPDLGLWELRVEPVEERVIAEN</sequence>
<evidence type="ECO:0000256" key="4">
    <source>
        <dbReference type="SAM" id="MobiDB-lite"/>
    </source>
</evidence>
<feature type="domain" description="Immunoglobulin" evidence="5">
    <location>
        <begin position="56"/>
        <end position="155"/>
    </location>
</feature>
<protein>
    <recommendedName>
        <fullName evidence="5">Immunoglobulin domain-containing protein</fullName>
    </recommendedName>
</protein>
<proteinExistence type="predicted"/>
<name>A0A4U1EL46_MONMO</name>
<dbReference type="PANTHER" id="PTHR11738:SF4">
    <property type="entry name" value="IMMUNOGLOBULIN ALPHA FC RECEPTOR"/>
    <property type="match status" value="1"/>
</dbReference>
<evidence type="ECO:0000256" key="2">
    <source>
        <dbReference type="ARBA" id="ARBA00023157"/>
    </source>
</evidence>
<dbReference type="CDD" id="cd05751">
    <property type="entry name" value="IgC2_D1_LILR_KIR_like"/>
    <property type="match status" value="2"/>
</dbReference>